<evidence type="ECO:0000256" key="1">
    <source>
        <dbReference type="SAM" id="SignalP"/>
    </source>
</evidence>
<dbReference type="Proteomes" id="UP000828390">
    <property type="component" value="Unassembled WGS sequence"/>
</dbReference>
<accession>A0A9D4F971</accession>
<evidence type="ECO:0000313" key="2">
    <source>
        <dbReference type="EMBL" id="KAH3793576.1"/>
    </source>
</evidence>
<reference evidence="2" key="2">
    <citation type="submission" date="2020-11" db="EMBL/GenBank/DDBJ databases">
        <authorList>
            <person name="McCartney M.A."/>
            <person name="Auch B."/>
            <person name="Kono T."/>
            <person name="Mallez S."/>
            <person name="Becker A."/>
            <person name="Gohl D.M."/>
            <person name="Silverstein K.A.T."/>
            <person name="Koren S."/>
            <person name="Bechman K.B."/>
            <person name="Herman A."/>
            <person name="Abrahante J.E."/>
            <person name="Garbe J."/>
        </authorList>
    </citation>
    <scope>NUCLEOTIDE SEQUENCE</scope>
    <source>
        <strain evidence="2">Duluth1</strain>
        <tissue evidence="2">Whole animal</tissue>
    </source>
</reference>
<feature type="signal peptide" evidence="1">
    <location>
        <begin position="1"/>
        <end position="16"/>
    </location>
</feature>
<name>A0A9D4F971_DREPO</name>
<sequence>MMVSLICLASSKVAVSTSSGAASSCLGRKMDSWSQKTRRTNPNWVSVELMLGKNV</sequence>
<proteinExistence type="predicted"/>
<evidence type="ECO:0000313" key="3">
    <source>
        <dbReference type="Proteomes" id="UP000828390"/>
    </source>
</evidence>
<evidence type="ECO:0008006" key="4">
    <source>
        <dbReference type="Google" id="ProtNLM"/>
    </source>
</evidence>
<feature type="chain" id="PRO_5038563325" description="Secreted protein" evidence="1">
    <location>
        <begin position="17"/>
        <end position="55"/>
    </location>
</feature>
<comment type="caution">
    <text evidence="2">The sequence shown here is derived from an EMBL/GenBank/DDBJ whole genome shotgun (WGS) entry which is preliminary data.</text>
</comment>
<keyword evidence="3" id="KW-1185">Reference proteome</keyword>
<gene>
    <name evidence="2" type="ORF">DPMN_147090</name>
</gene>
<dbReference type="AlphaFoldDB" id="A0A9D4F971"/>
<organism evidence="2 3">
    <name type="scientific">Dreissena polymorpha</name>
    <name type="common">Zebra mussel</name>
    <name type="synonym">Mytilus polymorpha</name>
    <dbReference type="NCBI Taxonomy" id="45954"/>
    <lineage>
        <taxon>Eukaryota</taxon>
        <taxon>Metazoa</taxon>
        <taxon>Spiralia</taxon>
        <taxon>Lophotrochozoa</taxon>
        <taxon>Mollusca</taxon>
        <taxon>Bivalvia</taxon>
        <taxon>Autobranchia</taxon>
        <taxon>Heteroconchia</taxon>
        <taxon>Euheterodonta</taxon>
        <taxon>Imparidentia</taxon>
        <taxon>Neoheterodontei</taxon>
        <taxon>Myida</taxon>
        <taxon>Dreissenoidea</taxon>
        <taxon>Dreissenidae</taxon>
        <taxon>Dreissena</taxon>
    </lineage>
</organism>
<dbReference type="EMBL" id="JAIWYP010000007">
    <property type="protein sequence ID" value="KAH3793576.1"/>
    <property type="molecule type" value="Genomic_DNA"/>
</dbReference>
<reference evidence="2" key="1">
    <citation type="journal article" date="2019" name="bioRxiv">
        <title>The Genome of the Zebra Mussel, Dreissena polymorpha: A Resource for Invasive Species Research.</title>
        <authorList>
            <person name="McCartney M.A."/>
            <person name="Auch B."/>
            <person name="Kono T."/>
            <person name="Mallez S."/>
            <person name="Zhang Y."/>
            <person name="Obille A."/>
            <person name="Becker A."/>
            <person name="Abrahante J.E."/>
            <person name="Garbe J."/>
            <person name="Badalamenti J.P."/>
            <person name="Herman A."/>
            <person name="Mangelson H."/>
            <person name="Liachko I."/>
            <person name="Sullivan S."/>
            <person name="Sone E.D."/>
            <person name="Koren S."/>
            <person name="Silverstein K.A.T."/>
            <person name="Beckman K.B."/>
            <person name="Gohl D.M."/>
        </authorList>
    </citation>
    <scope>NUCLEOTIDE SEQUENCE</scope>
    <source>
        <strain evidence="2">Duluth1</strain>
        <tissue evidence="2">Whole animal</tissue>
    </source>
</reference>
<protein>
    <recommendedName>
        <fullName evidence="4">Secreted protein</fullName>
    </recommendedName>
</protein>
<keyword evidence="1" id="KW-0732">Signal</keyword>